<reference evidence="1" key="2">
    <citation type="journal article" date="2015" name="Fish Shellfish Immunol.">
        <title>Early steps in the European eel (Anguilla anguilla)-Vibrio vulnificus interaction in the gills: Role of the RtxA13 toxin.</title>
        <authorList>
            <person name="Callol A."/>
            <person name="Pajuelo D."/>
            <person name="Ebbesson L."/>
            <person name="Teles M."/>
            <person name="MacKenzie S."/>
            <person name="Amaro C."/>
        </authorList>
    </citation>
    <scope>NUCLEOTIDE SEQUENCE</scope>
</reference>
<protein>
    <submittedName>
        <fullName evidence="1">Uncharacterized protein</fullName>
    </submittedName>
</protein>
<evidence type="ECO:0000313" key="1">
    <source>
        <dbReference type="EMBL" id="JAH14795.1"/>
    </source>
</evidence>
<dbReference type="AlphaFoldDB" id="A0A0E9QEQ2"/>
<name>A0A0E9QEQ2_ANGAN</name>
<proteinExistence type="predicted"/>
<reference evidence="1" key="1">
    <citation type="submission" date="2014-11" db="EMBL/GenBank/DDBJ databases">
        <authorList>
            <person name="Amaro Gonzalez C."/>
        </authorList>
    </citation>
    <scope>NUCLEOTIDE SEQUENCE</scope>
</reference>
<sequence length="42" mass="5041">MMFHCLHKQLLPMLQSRSSEEKKPRKTSEISCIEHPYWIPLS</sequence>
<accession>A0A0E9QEQ2</accession>
<dbReference type="EMBL" id="GBXM01093782">
    <property type="protein sequence ID" value="JAH14795.1"/>
    <property type="molecule type" value="Transcribed_RNA"/>
</dbReference>
<organism evidence="1">
    <name type="scientific">Anguilla anguilla</name>
    <name type="common">European freshwater eel</name>
    <name type="synonym">Muraena anguilla</name>
    <dbReference type="NCBI Taxonomy" id="7936"/>
    <lineage>
        <taxon>Eukaryota</taxon>
        <taxon>Metazoa</taxon>
        <taxon>Chordata</taxon>
        <taxon>Craniata</taxon>
        <taxon>Vertebrata</taxon>
        <taxon>Euteleostomi</taxon>
        <taxon>Actinopterygii</taxon>
        <taxon>Neopterygii</taxon>
        <taxon>Teleostei</taxon>
        <taxon>Anguilliformes</taxon>
        <taxon>Anguillidae</taxon>
        <taxon>Anguilla</taxon>
    </lineage>
</organism>